<name>A0A660KWZ2_9ROSI</name>
<dbReference type="AlphaFoldDB" id="A0A660KWZ2"/>
<proteinExistence type="predicted"/>
<organism evidence="1 2">
    <name type="scientific">Carpinus fangiana</name>
    <dbReference type="NCBI Taxonomy" id="176857"/>
    <lineage>
        <taxon>Eukaryota</taxon>
        <taxon>Viridiplantae</taxon>
        <taxon>Streptophyta</taxon>
        <taxon>Embryophyta</taxon>
        <taxon>Tracheophyta</taxon>
        <taxon>Spermatophyta</taxon>
        <taxon>Magnoliopsida</taxon>
        <taxon>eudicotyledons</taxon>
        <taxon>Gunneridae</taxon>
        <taxon>Pentapetalae</taxon>
        <taxon>rosids</taxon>
        <taxon>fabids</taxon>
        <taxon>Fagales</taxon>
        <taxon>Betulaceae</taxon>
        <taxon>Carpinus</taxon>
    </lineage>
</organism>
<evidence type="ECO:0000313" key="2">
    <source>
        <dbReference type="Proteomes" id="UP000327013"/>
    </source>
</evidence>
<keyword evidence="2" id="KW-1185">Reference proteome</keyword>
<accession>A0A660KWZ2</accession>
<sequence>MSRMKKIISESDNDDEFYIRKLKKNEQSSSSASVRSLVKEDMEPVQCRKLDNALFSNGMTTKLVHVEGRSYLGCINSFTI</sequence>
<dbReference type="EMBL" id="CM017324">
    <property type="protein sequence ID" value="KAE8038819.1"/>
    <property type="molecule type" value="Genomic_DNA"/>
</dbReference>
<protein>
    <submittedName>
        <fullName evidence="1">Uncharacterized protein</fullName>
    </submittedName>
</protein>
<evidence type="ECO:0000313" key="1">
    <source>
        <dbReference type="EMBL" id="KAE8038819.1"/>
    </source>
</evidence>
<gene>
    <name evidence="1" type="ORF">FH972_011291</name>
</gene>
<reference evidence="1 2" key="1">
    <citation type="submission" date="2019-06" db="EMBL/GenBank/DDBJ databases">
        <title>A chromosomal-level reference genome of Carpinus fangiana (Coryloideae, Betulaceae).</title>
        <authorList>
            <person name="Yang X."/>
            <person name="Wang Z."/>
            <person name="Zhang L."/>
            <person name="Hao G."/>
            <person name="Liu J."/>
            <person name="Yang Y."/>
        </authorList>
    </citation>
    <scope>NUCLEOTIDE SEQUENCE [LARGE SCALE GENOMIC DNA]</scope>
    <source>
        <strain evidence="1">Cfa_2016G</strain>
        <tissue evidence="1">Leaf</tissue>
    </source>
</reference>
<dbReference type="Proteomes" id="UP000327013">
    <property type="component" value="Chromosome 4"/>
</dbReference>